<feature type="transmembrane region" description="Helical" evidence="1">
    <location>
        <begin position="499"/>
        <end position="517"/>
    </location>
</feature>
<keyword evidence="3" id="KW-1185">Reference proteome</keyword>
<name>A0A238F104_9BASI</name>
<feature type="transmembrane region" description="Helical" evidence="1">
    <location>
        <begin position="641"/>
        <end position="662"/>
    </location>
</feature>
<keyword evidence="1" id="KW-0812">Transmembrane</keyword>
<feature type="transmembrane region" description="Helical" evidence="1">
    <location>
        <begin position="284"/>
        <end position="302"/>
    </location>
</feature>
<dbReference type="OrthoDB" id="10255148at2759"/>
<protein>
    <submittedName>
        <fullName evidence="2">BQ2448_5451 protein</fullName>
    </submittedName>
</protein>
<evidence type="ECO:0000256" key="1">
    <source>
        <dbReference type="SAM" id="Phobius"/>
    </source>
</evidence>
<dbReference type="EMBL" id="FMSP01000002">
    <property type="protein sequence ID" value="SCV67840.1"/>
    <property type="molecule type" value="Genomic_DNA"/>
</dbReference>
<feature type="transmembrane region" description="Helical" evidence="1">
    <location>
        <begin position="245"/>
        <end position="264"/>
    </location>
</feature>
<dbReference type="PANTHER" id="PTHR23512">
    <property type="entry name" value="MAJOR FACILITATOR SUPERFAMILY DOMAIN-CONTAINING PROTEIN 1"/>
    <property type="match status" value="1"/>
</dbReference>
<dbReference type="Gene3D" id="1.20.1250.20">
    <property type="entry name" value="MFS general substrate transporter like domains"/>
    <property type="match status" value="1"/>
</dbReference>
<feature type="transmembrane region" description="Helical" evidence="1">
    <location>
        <begin position="537"/>
        <end position="559"/>
    </location>
</feature>
<gene>
    <name evidence="2" type="ORF">BQ2448_5451</name>
</gene>
<feature type="transmembrane region" description="Helical" evidence="1">
    <location>
        <begin position="367"/>
        <end position="386"/>
    </location>
</feature>
<dbReference type="SUPFAM" id="SSF103473">
    <property type="entry name" value="MFS general substrate transporter"/>
    <property type="match status" value="1"/>
</dbReference>
<dbReference type="InterPro" id="IPR036259">
    <property type="entry name" value="MFS_trans_sf"/>
</dbReference>
<sequence>MQRRHHRPGLSTDWDPEDELELSLGVGDHLAPHWTTPQPLDDEEALRTGDLLVSDEDEDAVSRVRGLLSAPPERMSLAQDERIRRILLALACLLAIGSVSRWAPLEPAVVSVPAGSAGLRGACNAKAEYLVMFHQHYGAYLLGPLKHTLKASEGNFSCQSHRRAGHSSQHPVTDSTGPLDFTTKALISSFELSNTITPLISGLLVPKFGAAKVGLFSTGIVLCGLLLVVHGQLSDGEGGGMRSVGTMTLGLFIFGLGLAPIAVVQESIILRHNSSHSTTMARSVAIGLLLGKFSAFLASITAQPLSFLSPRLPFIIATLLAAFSFGCCLVYGMVERMLPVADPRDQLKDLHGRWVPLSESSLFGDPFWFYIGVCFLAGGWYSTIHLSTSLLTSIYQINESQAASSASQILFSSTLLYPVMGWALDRRPSILARLYIAVPISIAATYVILLCLTSVVPYFLALTPSAIGIGGGPLLLVVVVPRIVDRHQTSTALGLHKSLEMAGAVISQIITAGILSASPSSFSPPRPTSFDTDRANALSVVNFLFLFCLLQLVVIVWWWRSLARYELDRLNDDHRGMEYGLVSAAEETFTFDDTERIKPENEQHLELADPVVTVSLPPMSCHSDGARKGSASAAETRRGVWALRISMLVVAMSWVAFAANLVRG</sequence>
<evidence type="ECO:0000313" key="3">
    <source>
        <dbReference type="Proteomes" id="UP000198372"/>
    </source>
</evidence>
<dbReference type="STRING" id="269621.A0A238F104"/>
<reference evidence="3" key="1">
    <citation type="submission" date="2016-09" db="EMBL/GenBank/DDBJ databases">
        <authorList>
            <person name="Jeantristanb JTB J.-T."/>
            <person name="Ricardo R."/>
        </authorList>
    </citation>
    <scope>NUCLEOTIDE SEQUENCE [LARGE SCALE GENOMIC DNA]</scope>
</reference>
<accession>A0A238F104</accession>
<feature type="transmembrane region" description="Helical" evidence="1">
    <location>
        <begin position="213"/>
        <end position="233"/>
    </location>
</feature>
<keyword evidence="1" id="KW-1133">Transmembrane helix</keyword>
<feature type="transmembrane region" description="Helical" evidence="1">
    <location>
        <begin position="406"/>
        <end position="424"/>
    </location>
</feature>
<feature type="transmembrane region" description="Helical" evidence="1">
    <location>
        <begin position="314"/>
        <end position="334"/>
    </location>
</feature>
<dbReference type="Proteomes" id="UP000198372">
    <property type="component" value="Unassembled WGS sequence"/>
</dbReference>
<dbReference type="InterPro" id="IPR052187">
    <property type="entry name" value="MFSD1"/>
</dbReference>
<feature type="transmembrane region" description="Helical" evidence="1">
    <location>
        <begin position="466"/>
        <end position="484"/>
    </location>
</feature>
<evidence type="ECO:0000313" key="2">
    <source>
        <dbReference type="EMBL" id="SCV67840.1"/>
    </source>
</evidence>
<keyword evidence="1" id="KW-0472">Membrane</keyword>
<organism evidence="2 3">
    <name type="scientific">Microbotryum intermedium</name>
    <dbReference type="NCBI Taxonomy" id="269621"/>
    <lineage>
        <taxon>Eukaryota</taxon>
        <taxon>Fungi</taxon>
        <taxon>Dikarya</taxon>
        <taxon>Basidiomycota</taxon>
        <taxon>Pucciniomycotina</taxon>
        <taxon>Microbotryomycetes</taxon>
        <taxon>Microbotryales</taxon>
        <taxon>Microbotryaceae</taxon>
        <taxon>Microbotryum</taxon>
    </lineage>
</organism>
<dbReference type="PANTHER" id="PTHR23512:SF12">
    <property type="entry name" value="TRANSPORTER, PUTATIVE (AFU_ORTHOLOGUE AFUA_4G00260)-RELATED"/>
    <property type="match status" value="1"/>
</dbReference>
<proteinExistence type="predicted"/>
<dbReference type="AlphaFoldDB" id="A0A238F104"/>
<feature type="transmembrane region" description="Helical" evidence="1">
    <location>
        <begin position="436"/>
        <end position="460"/>
    </location>
</feature>
<dbReference type="CDD" id="cd06174">
    <property type="entry name" value="MFS"/>
    <property type="match status" value="1"/>
</dbReference>